<dbReference type="Pfam" id="PF25387">
    <property type="entry name" value="ADGRF3_N"/>
    <property type="match status" value="5"/>
</dbReference>
<proteinExistence type="predicted"/>
<protein>
    <submittedName>
        <fullName evidence="2">Adhesion G protein-coupled receptor F5</fullName>
    </submittedName>
</protein>
<keyword evidence="2" id="KW-0675">Receptor</keyword>
<feature type="domain" description="ADGRF3/5-like N-terminal" evidence="1">
    <location>
        <begin position="821"/>
        <end position="877"/>
    </location>
</feature>
<evidence type="ECO:0000313" key="2">
    <source>
        <dbReference type="EMBL" id="ROL48967.1"/>
    </source>
</evidence>
<dbReference type="PANTHER" id="PTHR45813:SF1">
    <property type="entry name" value="ADHESION G PROTEIN-COUPLED RECEPTOR F4"/>
    <property type="match status" value="1"/>
</dbReference>
<accession>A0A3N0YRX7</accession>
<evidence type="ECO:0000313" key="3">
    <source>
        <dbReference type="Proteomes" id="UP000281406"/>
    </source>
</evidence>
<keyword evidence="3" id="KW-1185">Reference proteome</keyword>
<gene>
    <name evidence="2" type="ORF">DPX16_7528</name>
</gene>
<feature type="domain" description="ADGRF3/5-like N-terminal" evidence="1">
    <location>
        <begin position="654"/>
        <end position="710"/>
    </location>
</feature>
<feature type="domain" description="ADGRF3/5-like N-terminal" evidence="1">
    <location>
        <begin position="978"/>
        <end position="1033"/>
    </location>
</feature>
<dbReference type="Proteomes" id="UP000281406">
    <property type="component" value="Unassembled WGS sequence"/>
</dbReference>
<name>A0A3N0YRX7_ANAGA</name>
<sequence length="1073" mass="118012">MLKPSVESTSDPVAEEFVVNESVVAVETTVKEEQIPETTTDAPEVPSEALAETIPAPEPLPVPVAKEIIQDLAVTGGLTVDAINGCLGATEVAIEAQPLKLFKYTTDIKINASREAVIEQLRDMMREQKFPMCIKKGMRISSANITAASLKSFKYTIDIKINASREAVIEHLRASIRGQKFPMCIKKGMKISSANITTVCLSNSSQTKCKCENHYTWASEQCSKHGDCSPSQNGTCACIASIPTDGAFCRPPPASLKSFKYTIDIKINASREAVIEHLRASIRGQKFPMCIKKGMKISSANITVVDGVFCRPPPASLKPFKYTIDIKINASREAVIERLRALIRGQKFPMCVKKGMKISSANITAAPIKSFKYTIDIKINASREAVIEHLRALIRGQKFPMCVKKGMKISSANITTASLKSFKYTIDIKINASREAVTERLRALIRRQKFPMCIKKGMKISSANITTVCQSNSSQTECKCENHYTWASEQCSKHGVCSHSQNGTCGCITSLPTDGAFCRPPPGKEGSLYFKSKLTIGLIIKSDAVFDCSIIFAAPIKSFKYTIDIKINASREAVIERLRALIHGQKFPMCIKKGMKISSANITAASLKSFKYTIDIKIHASREAVIEHLRDLIRGQKFPMCVKKGMKISSANITAVCLSNSSQTECKCENHYTWASEQCSKHGDCGHSQNGTCGCITSLPTDGAFCRPPPASLKSFKYTIDIKINASREAVTERLRGLIRRQKFPMCVKKGMKISSANITAVDGVFCRPPPASLKSFKYTIDIKINASREAVIERLRALIRGQKFPMCVKKGMKISSANITAVCLSNSSQSKCKCENQYAWPSEQCSKHGVCSHSHNGTCGCITSLPTDGAFCRPPPAPIKSFKYTIDIKINASREAVIERLRALIRGQKFPMCIKKGMKISSANITTALLKSFKYTIDIKINASREAVIEHLRDLIRGQKFPMCVKKGMKISSANITAVCLSNSSQTECKCENHYTWASEQCSKHGDCGHGQNGTCGCITSLPTDGAFCRPPPGKEVSLYFKSNFKTGIIIKSDAVFDHLIIFIFDLFLKLR</sequence>
<reference evidence="2 3" key="1">
    <citation type="submission" date="2018-10" db="EMBL/GenBank/DDBJ databases">
        <title>Genome assembly for a Yunnan-Guizhou Plateau 3E fish, Anabarilius grahami (Regan), and its evolutionary and genetic applications.</title>
        <authorList>
            <person name="Jiang W."/>
        </authorList>
    </citation>
    <scope>NUCLEOTIDE SEQUENCE [LARGE SCALE GENOMIC DNA]</scope>
    <source>
        <strain evidence="2">AG-KIZ</strain>
        <tissue evidence="2">Muscle</tissue>
    </source>
</reference>
<dbReference type="PANTHER" id="PTHR45813">
    <property type="entry name" value="IG-LIKE DOMAIN-CONTAINING PROTEIN"/>
    <property type="match status" value="1"/>
</dbReference>
<dbReference type="OrthoDB" id="10045365at2759"/>
<dbReference type="InterPro" id="IPR057400">
    <property type="entry name" value="ADGRF3/5_N"/>
</dbReference>
<feature type="domain" description="ADGRF3/5-like N-terminal" evidence="1">
    <location>
        <begin position="466"/>
        <end position="521"/>
    </location>
</feature>
<feature type="domain" description="ADGRF3/5-like N-terminal" evidence="1">
    <location>
        <begin position="197"/>
        <end position="253"/>
    </location>
</feature>
<comment type="caution">
    <text evidence="2">The sequence shown here is derived from an EMBL/GenBank/DDBJ whole genome shotgun (WGS) entry which is preliminary data.</text>
</comment>
<organism evidence="2 3">
    <name type="scientific">Anabarilius grahami</name>
    <name type="common">Kanglang fish</name>
    <name type="synonym">Barilius grahami</name>
    <dbReference type="NCBI Taxonomy" id="495550"/>
    <lineage>
        <taxon>Eukaryota</taxon>
        <taxon>Metazoa</taxon>
        <taxon>Chordata</taxon>
        <taxon>Craniata</taxon>
        <taxon>Vertebrata</taxon>
        <taxon>Euteleostomi</taxon>
        <taxon>Actinopterygii</taxon>
        <taxon>Neopterygii</taxon>
        <taxon>Teleostei</taxon>
        <taxon>Ostariophysi</taxon>
        <taxon>Cypriniformes</taxon>
        <taxon>Xenocyprididae</taxon>
        <taxon>Xenocypridinae</taxon>
        <taxon>Xenocypridinae incertae sedis</taxon>
        <taxon>Anabarilius</taxon>
    </lineage>
</organism>
<dbReference type="GO" id="GO:0004930">
    <property type="term" value="F:G protein-coupled receptor activity"/>
    <property type="evidence" value="ECO:0007669"/>
    <property type="project" value="TreeGrafter"/>
</dbReference>
<dbReference type="GO" id="GO:0007189">
    <property type="term" value="P:adenylate cyclase-activating G protein-coupled receptor signaling pathway"/>
    <property type="evidence" value="ECO:0007669"/>
    <property type="project" value="TreeGrafter"/>
</dbReference>
<dbReference type="EMBL" id="RJVU01027606">
    <property type="protein sequence ID" value="ROL48967.1"/>
    <property type="molecule type" value="Genomic_DNA"/>
</dbReference>
<evidence type="ECO:0000259" key="1">
    <source>
        <dbReference type="Pfam" id="PF25387"/>
    </source>
</evidence>
<dbReference type="InterPro" id="IPR051587">
    <property type="entry name" value="Adhesion_GPCR"/>
</dbReference>
<dbReference type="AlphaFoldDB" id="A0A3N0YRX7"/>